<dbReference type="EMBL" id="VHSG01000014">
    <property type="protein sequence ID" value="TQV77649.1"/>
    <property type="molecule type" value="Genomic_DNA"/>
</dbReference>
<feature type="domain" description="Spore protein YkvP/CgeB glycosyl transferase-like" evidence="1">
    <location>
        <begin position="200"/>
        <end position="321"/>
    </location>
</feature>
<dbReference type="AlphaFoldDB" id="A0A545TK97"/>
<name>A0A545TK97_9GAMM</name>
<sequence>MRVLHIAYQQLRRYGHTRVSWAQKLFFGLIKNGHYVQGFSDRDVAAFEAPLGIRDLGYKKANKRLLEMAEALQPDLVVVGHCDIIQNRTLEDIRRLLPAVAIAGCNNDPLFIPDNVRKIEQRCAVVDAMFVSTGHEALKQFEGRRARLFHMPNPVDGAIENQDASNRQNLPIDLIYCSNALQHTKRLEDVGYLRQQLNGELVFKTFGSFGEKPVWGRDYDRALGQSKMGLNFNRQEGWHWYSSARIAQLGGNGLLIFTNADAGFDTLFPDRTLVYYRDLDHLLGLIREFHADDDKRRAWAAATRHFFHTEMNSTLNAQYILESTLGIDYSHPYVWLEQ</sequence>
<gene>
    <name evidence="2" type="ORF">FKG94_15000</name>
</gene>
<dbReference type="OrthoDB" id="9807414at2"/>
<organism evidence="2 3">
    <name type="scientific">Exilibacterium tricleocarpae</name>
    <dbReference type="NCBI Taxonomy" id="2591008"/>
    <lineage>
        <taxon>Bacteria</taxon>
        <taxon>Pseudomonadati</taxon>
        <taxon>Pseudomonadota</taxon>
        <taxon>Gammaproteobacteria</taxon>
        <taxon>Cellvibrionales</taxon>
        <taxon>Cellvibrionaceae</taxon>
        <taxon>Exilibacterium</taxon>
    </lineage>
</organism>
<dbReference type="GO" id="GO:0016740">
    <property type="term" value="F:transferase activity"/>
    <property type="evidence" value="ECO:0007669"/>
    <property type="project" value="UniProtKB-KW"/>
</dbReference>
<comment type="caution">
    <text evidence="2">The sequence shown here is derived from an EMBL/GenBank/DDBJ whole genome shotgun (WGS) entry which is preliminary data.</text>
</comment>
<protein>
    <submittedName>
        <fullName evidence="2">Glycosyltransferase family 1 protein</fullName>
    </submittedName>
</protein>
<accession>A0A545TK97</accession>
<dbReference type="Proteomes" id="UP000319732">
    <property type="component" value="Unassembled WGS sequence"/>
</dbReference>
<keyword evidence="3" id="KW-1185">Reference proteome</keyword>
<evidence type="ECO:0000259" key="1">
    <source>
        <dbReference type="Pfam" id="PF13524"/>
    </source>
</evidence>
<proteinExistence type="predicted"/>
<dbReference type="InterPro" id="IPR055259">
    <property type="entry name" value="YkvP/CgeB_Glyco_trans-like"/>
</dbReference>
<keyword evidence="2" id="KW-0808">Transferase</keyword>
<reference evidence="2 3" key="1">
    <citation type="submission" date="2019-06" db="EMBL/GenBank/DDBJ databases">
        <title>Whole genome sequence for Cellvibrionaceae sp. R142.</title>
        <authorList>
            <person name="Wang G."/>
        </authorList>
    </citation>
    <scope>NUCLEOTIDE SEQUENCE [LARGE SCALE GENOMIC DNA]</scope>
    <source>
        <strain evidence="2 3">R142</strain>
    </source>
</reference>
<evidence type="ECO:0000313" key="2">
    <source>
        <dbReference type="EMBL" id="TQV77649.1"/>
    </source>
</evidence>
<evidence type="ECO:0000313" key="3">
    <source>
        <dbReference type="Proteomes" id="UP000319732"/>
    </source>
</evidence>
<dbReference type="Pfam" id="PF13524">
    <property type="entry name" value="Glyco_trans_1_2"/>
    <property type="match status" value="1"/>
</dbReference>
<dbReference type="RefSeq" id="WP_142905132.1">
    <property type="nucleotide sequence ID" value="NZ_ML660095.1"/>
</dbReference>